<keyword evidence="2" id="KW-1185">Reference proteome</keyword>
<evidence type="ECO:0000313" key="1">
    <source>
        <dbReference type="EMBL" id="SES66358.1"/>
    </source>
</evidence>
<sequence length="238" mass="27893">MDYSVEIDPFFVWNEYRYLEDDFLKSVRYLPLVPEHYDVWSAHFADLLIRIGSVFDSFLKRAIFCESSDDIENIDNYRSKYSDNKINIIDYFDVFEPTYKLSSKVVYELHESESIEPFSNWNETYTRLDWWNAYTSLKHDRFVNREAATLEAILNALGGLFLLNVLNPETALFLVDYNVTKCVFDKSDVKKIIVGNKQTALPVYVKTKLFGYVYEPGGPQYPEEYIRTVLSPSYPGYG</sequence>
<dbReference type="AlphaFoldDB" id="A0A1H9YBY8"/>
<gene>
    <name evidence="1" type="ORF">SAMN04488587_0418</name>
</gene>
<dbReference type="RefSeq" id="WP_091688527.1">
    <property type="nucleotide sequence ID" value="NZ_CAAGSJ010000003.1"/>
</dbReference>
<proteinExistence type="predicted"/>
<dbReference type="STRING" id="1353158.SAMN04488587_0418"/>
<organism evidence="1 2">
    <name type="scientific">Methanococcoides vulcani</name>
    <dbReference type="NCBI Taxonomy" id="1353158"/>
    <lineage>
        <taxon>Archaea</taxon>
        <taxon>Methanobacteriati</taxon>
        <taxon>Methanobacteriota</taxon>
        <taxon>Stenosarchaea group</taxon>
        <taxon>Methanomicrobia</taxon>
        <taxon>Methanosarcinales</taxon>
        <taxon>Methanosarcinaceae</taxon>
        <taxon>Methanococcoides</taxon>
    </lineage>
</organism>
<evidence type="ECO:0000313" key="2">
    <source>
        <dbReference type="Proteomes" id="UP000243338"/>
    </source>
</evidence>
<name>A0A1H9YBY8_9EURY</name>
<reference evidence="2" key="1">
    <citation type="submission" date="2016-10" db="EMBL/GenBank/DDBJ databases">
        <authorList>
            <person name="Varghese N."/>
            <person name="Submissions S."/>
        </authorList>
    </citation>
    <scope>NUCLEOTIDE SEQUENCE [LARGE SCALE GENOMIC DNA]</scope>
    <source>
        <strain evidence="2">SLH 33</strain>
    </source>
</reference>
<protein>
    <submittedName>
        <fullName evidence="1">Uncharacterized protein</fullName>
    </submittedName>
</protein>
<dbReference type="Proteomes" id="UP000243338">
    <property type="component" value="Unassembled WGS sequence"/>
</dbReference>
<dbReference type="EMBL" id="FOHQ01000001">
    <property type="protein sequence ID" value="SES66358.1"/>
    <property type="molecule type" value="Genomic_DNA"/>
</dbReference>
<dbReference type="OrthoDB" id="379724at2157"/>
<accession>A0A1H9YBY8</accession>